<dbReference type="Gene3D" id="3.90.180.10">
    <property type="entry name" value="Medium-chain alcohol dehydrogenases, catalytic domain"/>
    <property type="match status" value="1"/>
</dbReference>
<dbReference type="FunFam" id="3.40.50.720:FF:000053">
    <property type="entry name" value="Quinone oxidoreductase 1"/>
    <property type="match status" value="1"/>
</dbReference>
<sequence>MKAVQFTEHGGSEVLKLVDIPKPSPKPNEVLIKVEYAGVNFVDTYVRSGLYPTALPCTTGREGAGVIEAGGGAVPAEYGLGVGDRVAVFAPASAAEYMAADAKTVLKLPEGVSTRDGAAIVLQGLTAWTLARDAHELKAGEVALVQAAAGGTGGLLVQMCKALGATVIGTTSTPEKVEVAKAHGCDYVINYSTHNVEEEVSRITGGLGCHAVFSGIGKATVQADMNMTRRKGTFVTFGNSSGAIDSIRPLDLSKKNIKLVRPTLGNYIATREEFVTRSTELLDLVAKGSVKVTIGGEYSLSDVGKAQDDLVGRKTIGKLVVKI</sequence>
<evidence type="ECO:0000313" key="7">
    <source>
        <dbReference type="Proteomes" id="UP001174694"/>
    </source>
</evidence>
<keyword evidence="2" id="KW-0560">Oxidoreductase</keyword>
<dbReference type="AlphaFoldDB" id="A0AA38VL10"/>
<dbReference type="PANTHER" id="PTHR48106">
    <property type="entry name" value="QUINONE OXIDOREDUCTASE PIG3-RELATED"/>
    <property type="match status" value="1"/>
</dbReference>
<evidence type="ECO:0000313" key="6">
    <source>
        <dbReference type="EMBL" id="KAJ9138378.1"/>
    </source>
</evidence>
<dbReference type="PROSITE" id="PS01162">
    <property type="entry name" value="QOR_ZETA_CRYSTAL"/>
    <property type="match status" value="1"/>
</dbReference>
<evidence type="ECO:0000256" key="2">
    <source>
        <dbReference type="ARBA" id="ARBA00023002"/>
    </source>
</evidence>
<dbReference type="InterPro" id="IPR013149">
    <property type="entry name" value="ADH-like_C"/>
</dbReference>
<reference evidence="6" key="1">
    <citation type="submission" date="2022-07" db="EMBL/GenBank/DDBJ databases">
        <title>Fungi with potential for degradation of polypropylene.</title>
        <authorList>
            <person name="Gostincar C."/>
        </authorList>
    </citation>
    <scope>NUCLEOTIDE SEQUENCE</scope>
    <source>
        <strain evidence="6">EXF-13308</strain>
    </source>
</reference>
<dbReference type="GO" id="GO:0070402">
    <property type="term" value="F:NADPH binding"/>
    <property type="evidence" value="ECO:0007669"/>
    <property type="project" value="TreeGrafter"/>
</dbReference>
<accession>A0AA38VL10</accession>
<dbReference type="GO" id="GO:0003960">
    <property type="term" value="F:quinone reductase (NADPH) activity"/>
    <property type="evidence" value="ECO:0007669"/>
    <property type="project" value="InterPro"/>
</dbReference>
<dbReference type="Proteomes" id="UP001174694">
    <property type="component" value="Unassembled WGS sequence"/>
</dbReference>
<dbReference type="SUPFAM" id="SSF51735">
    <property type="entry name" value="NAD(P)-binding Rossmann-fold domains"/>
    <property type="match status" value="1"/>
</dbReference>
<dbReference type="GO" id="GO:0005829">
    <property type="term" value="C:cytosol"/>
    <property type="evidence" value="ECO:0007669"/>
    <property type="project" value="TreeGrafter"/>
</dbReference>
<dbReference type="InterPro" id="IPR002364">
    <property type="entry name" value="Quin_OxRdtase/zeta-crystal_CS"/>
</dbReference>
<name>A0AA38VL10_9PEZI</name>
<evidence type="ECO:0000256" key="1">
    <source>
        <dbReference type="ARBA" id="ARBA00022857"/>
    </source>
</evidence>
<comment type="caution">
    <text evidence="6">The sequence shown here is derived from an EMBL/GenBank/DDBJ whole genome shotgun (WGS) entry which is preliminary data.</text>
</comment>
<dbReference type="GO" id="GO:0035925">
    <property type="term" value="F:mRNA 3'-UTR AU-rich region binding"/>
    <property type="evidence" value="ECO:0007669"/>
    <property type="project" value="TreeGrafter"/>
</dbReference>
<feature type="domain" description="Enoyl reductase (ER)" evidence="5">
    <location>
        <begin position="10"/>
        <end position="321"/>
    </location>
</feature>
<dbReference type="InterPro" id="IPR011032">
    <property type="entry name" value="GroES-like_sf"/>
</dbReference>
<dbReference type="CDD" id="cd05286">
    <property type="entry name" value="QOR2"/>
    <property type="match status" value="1"/>
</dbReference>
<evidence type="ECO:0000259" key="5">
    <source>
        <dbReference type="SMART" id="SM00829"/>
    </source>
</evidence>
<dbReference type="PANTHER" id="PTHR48106:SF13">
    <property type="entry name" value="QUINONE OXIDOREDUCTASE-RELATED"/>
    <property type="match status" value="1"/>
</dbReference>
<dbReference type="EMBL" id="JANBVO010000030">
    <property type="protein sequence ID" value="KAJ9138378.1"/>
    <property type="molecule type" value="Genomic_DNA"/>
</dbReference>
<evidence type="ECO:0000256" key="4">
    <source>
        <dbReference type="ARBA" id="ARBA00070796"/>
    </source>
</evidence>
<dbReference type="GO" id="GO:0008270">
    <property type="term" value="F:zinc ion binding"/>
    <property type="evidence" value="ECO:0007669"/>
    <property type="project" value="InterPro"/>
</dbReference>
<organism evidence="6 7">
    <name type="scientific">Pleurostoma richardsiae</name>
    <dbReference type="NCBI Taxonomy" id="41990"/>
    <lineage>
        <taxon>Eukaryota</taxon>
        <taxon>Fungi</taxon>
        <taxon>Dikarya</taxon>
        <taxon>Ascomycota</taxon>
        <taxon>Pezizomycotina</taxon>
        <taxon>Sordariomycetes</taxon>
        <taxon>Sordariomycetidae</taxon>
        <taxon>Calosphaeriales</taxon>
        <taxon>Pleurostomataceae</taxon>
        <taxon>Pleurostoma</taxon>
    </lineage>
</organism>
<dbReference type="Pfam" id="PF00107">
    <property type="entry name" value="ADH_zinc_N"/>
    <property type="match status" value="1"/>
</dbReference>
<dbReference type="SMART" id="SM00829">
    <property type="entry name" value="PKS_ER"/>
    <property type="match status" value="1"/>
</dbReference>
<dbReference type="Gene3D" id="3.40.50.720">
    <property type="entry name" value="NAD(P)-binding Rossmann-like Domain"/>
    <property type="match status" value="1"/>
</dbReference>
<protein>
    <recommendedName>
        <fullName evidence="4">Probable quinone oxidoreductase</fullName>
    </recommendedName>
    <alternativeName>
        <fullName evidence="3">NADPH:quinone reductase</fullName>
    </alternativeName>
</protein>
<dbReference type="InterPro" id="IPR013154">
    <property type="entry name" value="ADH-like_N"/>
</dbReference>
<dbReference type="SUPFAM" id="SSF50129">
    <property type="entry name" value="GroES-like"/>
    <property type="match status" value="1"/>
</dbReference>
<proteinExistence type="predicted"/>
<dbReference type="InterPro" id="IPR036291">
    <property type="entry name" value="NAD(P)-bd_dom_sf"/>
</dbReference>
<evidence type="ECO:0000256" key="3">
    <source>
        <dbReference type="ARBA" id="ARBA00043088"/>
    </source>
</evidence>
<dbReference type="InterPro" id="IPR047618">
    <property type="entry name" value="QOR-like"/>
</dbReference>
<keyword evidence="1" id="KW-0521">NADP</keyword>
<keyword evidence="7" id="KW-1185">Reference proteome</keyword>
<dbReference type="Pfam" id="PF08240">
    <property type="entry name" value="ADH_N"/>
    <property type="match status" value="1"/>
</dbReference>
<dbReference type="InterPro" id="IPR020843">
    <property type="entry name" value="ER"/>
</dbReference>
<gene>
    <name evidence="6" type="ORF">NKR23_g8530</name>
</gene>